<sequence length="584" mass="66733">MLLKKEKIDVGKDHDVREKVKMEVRVPDSLPVIPTGGEEAAKMMSDINVLKDQLKREFEMKDFGAAKRILGMEIQKDRPIVRIGLLCLSLEDMSCEEIELSSTSSIFDNSSRPGLSKSKGKAIIMSEPVGEAIGEVETKGGTTTQLLRHRDTYCPQHGVAANQSVINVELGKMEYEVSKKDFKYNHAKVREAAAEMILVHEYPFSMMEHEFFNRFMRTATPYYESISRATAKSDVMATYEREKKSLKATFLSVSKVSLTSDFWKSGQKIGYMVLTVHFIDSDWKLQKKILNFCDVPPPHTGLVICEAITKCLDDCGIGNKVSTVTFDNATNNDAAIKYLKEDISLKRSLFFAWKIFHVRCCAHIINLMVQDGLSEVKHVIENVSLEFRQVFSRFSARDANYLWLLEVEDWRRAEEVYKFLEIFREVTDSISGTKYPIANMFLPEVWKIKEALNEKSREENSYKRGMAMKMKEKFDKYWGECNQLMAIAAVLDPRYKMTFIKFCFSKIYNEVESKKNIELVSGSLLEVYKEYVLNHALHCSSVTKEMNVVGGLIQGEGCTFFVDCMLDTLFGLCIGSITAYFVHD</sequence>
<keyword evidence="5" id="KW-0238">DNA-binding</keyword>
<comment type="caution">
    <text evidence="8">The sequence shown here is derived from an EMBL/GenBank/DDBJ whole genome shotgun (WGS) entry which is preliminary data.</text>
</comment>
<dbReference type="Proteomes" id="UP001188597">
    <property type="component" value="Unassembled WGS sequence"/>
</dbReference>
<dbReference type="SUPFAM" id="SSF53098">
    <property type="entry name" value="Ribonuclease H-like"/>
    <property type="match status" value="1"/>
</dbReference>
<keyword evidence="4" id="KW-0862">Zinc</keyword>
<dbReference type="GO" id="GO:0008270">
    <property type="term" value="F:zinc ion binding"/>
    <property type="evidence" value="ECO:0007669"/>
    <property type="project" value="UniProtKB-KW"/>
</dbReference>
<dbReference type="EMBL" id="JAVXUP010003333">
    <property type="protein sequence ID" value="KAK2999289.1"/>
    <property type="molecule type" value="Genomic_DNA"/>
</dbReference>
<feature type="domain" description="hAT-like transposase RNase-H fold" evidence="7">
    <location>
        <begin position="431"/>
        <end position="531"/>
    </location>
</feature>
<evidence type="ECO:0000313" key="8">
    <source>
        <dbReference type="EMBL" id="KAK2999289.1"/>
    </source>
</evidence>
<dbReference type="PANTHER" id="PTHR46481:SF10">
    <property type="entry name" value="ZINC FINGER BED DOMAIN-CONTAINING PROTEIN 39"/>
    <property type="match status" value="1"/>
</dbReference>
<dbReference type="AlphaFoldDB" id="A0AA88V1E7"/>
<dbReference type="GO" id="GO:0005634">
    <property type="term" value="C:nucleus"/>
    <property type="evidence" value="ECO:0007669"/>
    <property type="project" value="UniProtKB-SubCell"/>
</dbReference>
<evidence type="ECO:0000259" key="7">
    <source>
        <dbReference type="Pfam" id="PF14372"/>
    </source>
</evidence>
<comment type="subcellular location">
    <subcellularLocation>
        <location evidence="1">Nucleus</location>
    </subcellularLocation>
</comment>
<dbReference type="Pfam" id="PF14372">
    <property type="entry name" value="hAT-like_RNase-H"/>
    <property type="match status" value="1"/>
</dbReference>
<dbReference type="InterPro" id="IPR025525">
    <property type="entry name" value="hAT-like_transposase_RNase-H"/>
</dbReference>
<dbReference type="InterPro" id="IPR052035">
    <property type="entry name" value="ZnF_BED_domain_contain"/>
</dbReference>
<name>A0AA88V1E7_9ASTE</name>
<evidence type="ECO:0000313" key="9">
    <source>
        <dbReference type="Proteomes" id="UP001188597"/>
    </source>
</evidence>
<evidence type="ECO:0000256" key="4">
    <source>
        <dbReference type="ARBA" id="ARBA00022833"/>
    </source>
</evidence>
<organism evidence="8 9">
    <name type="scientific">Escallonia herrerae</name>
    <dbReference type="NCBI Taxonomy" id="1293975"/>
    <lineage>
        <taxon>Eukaryota</taxon>
        <taxon>Viridiplantae</taxon>
        <taxon>Streptophyta</taxon>
        <taxon>Embryophyta</taxon>
        <taxon>Tracheophyta</taxon>
        <taxon>Spermatophyta</taxon>
        <taxon>Magnoliopsida</taxon>
        <taxon>eudicotyledons</taxon>
        <taxon>Gunneridae</taxon>
        <taxon>Pentapetalae</taxon>
        <taxon>asterids</taxon>
        <taxon>campanulids</taxon>
        <taxon>Escalloniales</taxon>
        <taxon>Escalloniaceae</taxon>
        <taxon>Escallonia</taxon>
    </lineage>
</organism>
<evidence type="ECO:0000256" key="5">
    <source>
        <dbReference type="ARBA" id="ARBA00023125"/>
    </source>
</evidence>
<accession>A0AA88V1E7</accession>
<evidence type="ECO:0000256" key="3">
    <source>
        <dbReference type="ARBA" id="ARBA00022771"/>
    </source>
</evidence>
<evidence type="ECO:0000256" key="1">
    <source>
        <dbReference type="ARBA" id="ARBA00004123"/>
    </source>
</evidence>
<keyword evidence="2" id="KW-0479">Metal-binding</keyword>
<reference evidence="8" key="1">
    <citation type="submission" date="2022-12" db="EMBL/GenBank/DDBJ databases">
        <title>Draft genome assemblies for two species of Escallonia (Escalloniales).</title>
        <authorList>
            <person name="Chanderbali A."/>
            <person name="Dervinis C."/>
            <person name="Anghel I."/>
            <person name="Soltis D."/>
            <person name="Soltis P."/>
            <person name="Zapata F."/>
        </authorList>
    </citation>
    <scope>NUCLEOTIDE SEQUENCE</scope>
    <source>
        <strain evidence="8">UCBG64.0493</strain>
        <tissue evidence="8">Leaf</tissue>
    </source>
</reference>
<keyword evidence="3" id="KW-0863">Zinc-finger</keyword>
<keyword evidence="9" id="KW-1185">Reference proteome</keyword>
<dbReference type="PANTHER" id="PTHR46481">
    <property type="entry name" value="ZINC FINGER BED DOMAIN-CONTAINING PROTEIN 4"/>
    <property type="match status" value="1"/>
</dbReference>
<dbReference type="GO" id="GO:0003677">
    <property type="term" value="F:DNA binding"/>
    <property type="evidence" value="ECO:0007669"/>
    <property type="project" value="UniProtKB-KW"/>
</dbReference>
<proteinExistence type="predicted"/>
<dbReference type="InterPro" id="IPR012337">
    <property type="entry name" value="RNaseH-like_sf"/>
</dbReference>
<keyword evidence="6" id="KW-0539">Nucleus</keyword>
<gene>
    <name evidence="8" type="ORF">RJ639_023818</name>
</gene>
<protein>
    <recommendedName>
        <fullName evidence="7">hAT-like transposase RNase-H fold domain-containing protein</fullName>
    </recommendedName>
</protein>
<evidence type="ECO:0000256" key="6">
    <source>
        <dbReference type="ARBA" id="ARBA00023242"/>
    </source>
</evidence>
<evidence type="ECO:0000256" key="2">
    <source>
        <dbReference type="ARBA" id="ARBA00022723"/>
    </source>
</evidence>